<accession>A0A7S3L7S1</accession>
<feature type="domain" description="FAD-binding" evidence="3">
    <location>
        <begin position="45"/>
        <end position="312"/>
    </location>
</feature>
<proteinExistence type="predicted"/>
<dbReference type="EMBL" id="HBIM01015105">
    <property type="protein sequence ID" value="CAE0414735.1"/>
    <property type="molecule type" value="Transcribed_RNA"/>
</dbReference>
<keyword evidence="2" id="KW-0503">Monooxygenase</keyword>
<dbReference type="InterPro" id="IPR002938">
    <property type="entry name" value="FAD-bd"/>
</dbReference>
<reference evidence="4" key="1">
    <citation type="submission" date="2021-01" db="EMBL/GenBank/DDBJ databases">
        <authorList>
            <person name="Corre E."/>
            <person name="Pelletier E."/>
            <person name="Niang G."/>
            <person name="Scheremetjew M."/>
            <person name="Finn R."/>
            <person name="Kale V."/>
            <person name="Holt S."/>
            <person name="Cochrane G."/>
            <person name="Meng A."/>
            <person name="Brown T."/>
            <person name="Cohen L."/>
        </authorList>
    </citation>
    <scope>NUCLEOTIDE SEQUENCE</scope>
    <source>
        <strain evidence="4">CCMP127</strain>
    </source>
</reference>
<dbReference type="InterPro" id="IPR050493">
    <property type="entry name" value="FAD-dep_Monooxygenase_BioMet"/>
</dbReference>
<sequence length="476" mass="52755">MSIKQQIGITAEIFEKAHTFADDVGAGLGMYPNGLRVLRDISPELLRTVRQAGYPYECRRWERHNGTEIVEAEEAILSNGEDELNSIGIRRWKLQWVLFEHAKTMGISIQFSKGTVRVETISDDLVRVYFADGSSRLTRILFGCDGGKSNVRKVVAPNQSTLQYTGITCLMGLAPCPKKTKGISFPSSDRKDFHAVFFPTGPDEQCFQFHFPVAEEKADKLNWGNLSQTVGQQECRALAAELRDQGWHERFLEPLEQVTHAVRVGFALLEPKLKTWVNGRMVLCGDAAHPPVPYVGQGAQQGMEDVGVCVTLLRHYCFDEVSQELDLTNFAKAMKMYQEIRVARSSEILNFSKELGGLQAKRSGQSEEVEDLEHMMKGDILMYGTLPIMFPGADHDYKHDLDAAIVSDEGKVHVSSQDAQAAFDALFTGGNTVNDQHGVTPEDALAAFEALHLGVPMKVSNNPGSPRSSLSHPISL</sequence>
<name>A0A7S3L7S1_9STRA</name>
<organism evidence="4">
    <name type="scientific">Amphora coffeiformis</name>
    <dbReference type="NCBI Taxonomy" id="265554"/>
    <lineage>
        <taxon>Eukaryota</taxon>
        <taxon>Sar</taxon>
        <taxon>Stramenopiles</taxon>
        <taxon>Ochrophyta</taxon>
        <taxon>Bacillariophyta</taxon>
        <taxon>Bacillariophyceae</taxon>
        <taxon>Bacillariophycidae</taxon>
        <taxon>Thalassiophysales</taxon>
        <taxon>Catenulaceae</taxon>
        <taxon>Amphora</taxon>
    </lineage>
</organism>
<dbReference type="Gene3D" id="3.50.50.60">
    <property type="entry name" value="FAD/NAD(P)-binding domain"/>
    <property type="match status" value="1"/>
</dbReference>
<evidence type="ECO:0000256" key="1">
    <source>
        <dbReference type="ARBA" id="ARBA00023002"/>
    </source>
</evidence>
<evidence type="ECO:0000256" key="2">
    <source>
        <dbReference type="ARBA" id="ARBA00023033"/>
    </source>
</evidence>
<keyword evidence="1" id="KW-0560">Oxidoreductase</keyword>
<gene>
    <name evidence="4" type="ORF">ACOF00016_LOCUS11939</name>
</gene>
<evidence type="ECO:0000313" key="4">
    <source>
        <dbReference type="EMBL" id="CAE0414735.1"/>
    </source>
</evidence>
<dbReference type="AlphaFoldDB" id="A0A7S3L7S1"/>
<dbReference type="GO" id="GO:0071949">
    <property type="term" value="F:FAD binding"/>
    <property type="evidence" value="ECO:0007669"/>
    <property type="project" value="InterPro"/>
</dbReference>
<dbReference type="InterPro" id="IPR036188">
    <property type="entry name" value="FAD/NAD-bd_sf"/>
</dbReference>
<dbReference type="Pfam" id="PF01494">
    <property type="entry name" value="FAD_binding_3"/>
    <property type="match status" value="1"/>
</dbReference>
<dbReference type="SUPFAM" id="SSF51905">
    <property type="entry name" value="FAD/NAD(P)-binding domain"/>
    <property type="match status" value="1"/>
</dbReference>
<evidence type="ECO:0000259" key="3">
    <source>
        <dbReference type="Pfam" id="PF01494"/>
    </source>
</evidence>
<protein>
    <recommendedName>
        <fullName evidence="3">FAD-binding domain-containing protein</fullName>
    </recommendedName>
</protein>
<dbReference type="PANTHER" id="PTHR13789">
    <property type="entry name" value="MONOOXYGENASE"/>
    <property type="match status" value="1"/>
</dbReference>
<dbReference type="PRINTS" id="PR00420">
    <property type="entry name" value="RNGMNOXGNASE"/>
</dbReference>
<dbReference type="GO" id="GO:0004497">
    <property type="term" value="F:monooxygenase activity"/>
    <property type="evidence" value="ECO:0007669"/>
    <property type="project" value="UniProtKB-KW"/>
</dbReference>
<dbReference type="PANTHER" id="PTHR13789:SF309">
    <property type="entry name" value="PUTATIVE (AFU_ORTHOLOGUE AFUA_6G14510)-RELATED"/>
    <property type="match status" value="1"/>
</dbReference>